<feature type="region of interest" description="Disordered" evidence="1">
    <location>
        <begin position="756"/>
        <end position="783"/>
    </location>
</feature>
<dbReference type="Proteomes" id="UP000722485">
    <property type="component" value="Unassembled WGS sequence"/>
</dbReference>
<sequence>MLLPTLIGAIGLLSTAVEAAPKGTEFNKIRSETAVPRGAGKARGSHAFRARVAARADSDAYSPPNGYFPNPNLYNLTNTSMSTSSHHNTETIILFDDSSVATIGCPTASLFVSTTTVDITVFITATSNLTYTEEPCDDDSVTIHNTKDSALLSSASTDCDDETAPVYTGPKTATVVEEHYSTETEPCPDDALYPLNSTRLNSHSTHTAHIGPYNTGTEEPCTDDPLFPANETGRPPHYTDLSHWSTTLSTQASPTSDCDDETSTGGDPSIYTHDSIGNYSIPHATPVASTKLRDDQTSSPSPSSGPAVVYTLPFGDSNTTYTKPVEYALPRDDDTSSATPTSADTGRFTPDSFSNYNPPYVTPVASTEPRDDETSSATPTSHPSPLYTLPFGESNTTYTKPVEYALPRNNSTSAATPTSADPGIFTPVSAGNFTAPYKTPVASTEPRDDETSSATSASDPPVIQFTPLPSAHYNTSTPYTTPHESTEPCDDATSSTVASNVTATTPCDDDMTTTPISTPSAVPILPFGNSTTLSSTEPCDDETMTTSALSSSSTEPCDDETTTTAWTSTPLPGNATASSPESSSTESCDDETSTSGTLSVTPFLSPTTSTSASSTPEIYVIDNSMTPVSTAGLNTTGTYSLPAKEIICEHTVESGSPSKDNTYCGVHGKPASTYFIAEHIEDSPGVSVTLEGCYQFCKSDTGATRNCQSYRYYTSDNGASRCALYGRSISWSVRELDSSQPDLWYDLTCGSPSEEAWHSDMPTSHQGDDEESSLLDISISIKP</sequence>
<feature type="compositionally biased region" description="Polar residues" evidence="1">
    <location>
        <begin position="528"/>
        <end position="537"/>
    </location>
</feature>
<feature type="compositionally biased region" description="Low complexity" evidence="1">
    <location>
        <begin position="336"/>
        <end position="345"/>
    </location>
</feature>
<protein>
    <recommendedName>
        <fullName evidence="3">Apple domain-containing protein</fullName>
    </recommendedName>
</protein>
<feature type="compositionally biased region" description="Low complexity" evidence="1">
    <location>
        <begin position="593"/>
        <end position="613"/>
    </location>
</feature>
<dbReference type="PROSITE" id="PS50948">
    <property type="entry name" value="PAN"/>
    <property type="match status" value="1"/>
</dbReference>
<feature type="compositionally biased region" description="Low complexity" evidence="1">
    <location>
        <begin position="544"/>
        <end position="554"/>
    </location>
</feature>
<reference evidence="4" key="1">
    <citation type="submission" date="2020-03" db="EMBL/GenBank/DDBJ databases">
        <title>Draft Genome Sequence of Cylindrodendrum hubeiense.</title>
        <authorList>
            <person name="Buettner E."/>
            <person name="Kellner H."/>
        </authorList>
    </citation>
    <scope>NUCLEOTIDE SEQUENCE</scope>
    <source>
        <strain evidence="4">IHI 201604</strain>
    </source>
</reference>
<organism evidence="4 5">
    <name type="scientific">Cylindrodendrum hubeiense</name>
    <dbReference type="NCBI Taxonomy" id="595255"/>
    <lineage>
        <taxon>Eukaryota</taxon>
        <taxon>Fungi</taxon>
        <taxon>Dikarya</taxon>
        <taxon>Ascomycota</taxon>
        <taxon>Pezizomycotina</taxon>
        <taxon>Sordariomycetes</taxon>
        <taxon>Hypocreomycetidae</taxon>
        <taxon>Hypocreales</taxon>
        <taxon>Nectriaceae</taxon>
        <taxon>Cylindrodendrum</taxon>
    </lineage>
</organism>
<feature type="compositionally biased region" description="Low complexity" evidence="1">
    <location>
        <begin position="492"/>
        <end position="506"/>
    </location>
</feature>
<feature type="compositionally biased region" description="Polar residues" evidence="1">
    <location>
        <begin position="472"/>
        <end position="483"/>
    </location>
</feature>
<evidence type="ECO:0000313" key="4">
    <source>
        <dbReference type="EMBL" id="KAF7537729.1"/>
    </source>
</evidence>
<dbReference type="OrthoDB" id="5106403at2759"/>
<comment type="caution">
    <text evidence="4">The sequence shown here is derived from an EMBL/GenBank/DDBJ whole genome shotgun (WGS) entry which is preliminary data.</text>
</comment>
<feature type="compositionally biased region" description="Low complexity" evidence="1">
    <location>
        <begin position="774"/>
        <end position="783"/>
    </location>
</feature>
<feature type="region of interest" description="Disordered" evidence="1">
    <location>
        <begin position="434"/>
        <end position="613"/>
    </location>
</feature>
<evidence type="ECO:0000256" key="1">
    <source>
        <dbReference type="SAM" id="MobiDB-lite"/>
    </source>
</evidence>
<keyword evidence="5" id="KW-1185">Reference proteome</keyword>
<feature type="region of interest" description="Disordered" evidence="1">
    <location>
        <begin position="208"/>
        <end position="392"/>
    </location>
</feature>
<feature type="chain" id="PRO_5040392870" description="Apple domain-containing protein" evidence="2">
    <location>
        <begin position="20"/>
        <end position="783"/>
    </location>
</feature>
<feature type="signal peptide" evidence="2">
    <location>
        <begin position="1"/>
        <end position="19"/>
    </location>
</feature>
<dbReference type="InterPro" id="IPR003609">
    <property type="entry name" value="Pan_app"/>
</dbReference>
<evidence type="ECO:0000259" key="3">
    <source>
        <dbReference type="PROSITE" id="PS50948"/>
    </source>
</evidence>
<name>A0A9P5L566_9HYPO</name>
<proteinExistence type="predicted"/>
<evidence type="ECO:0000256" key="2">
    <source>
        <dbReference type="SAM" id="SignalP"/>
    </source>
</evidence>
<gene>
    <name evidence="4" type="ORF">G7Z17_g12787</name>
</gene>
<dbReference type="EMBL" id="JAANBB010000623">
    <property type="protein sequence ID" value="KAF7537729.1"/>
    <property type="molecule type" value="Genomic_DNA"/>
</dbReference>
<feature type="compositionally biased region" description="Low complexity" evidence="1">
    <location>
        <begin position="375"/>
        <end position="385"/>
    </location>
</feature>
<evidence type="ECO:0000313" key="5">
    <source>
        <dbReference type="Proteomes" id="UP000722485"/>
    </source>
</evidence>
<dbReference type="AlphaFoldDB" id="A0A9P5L566"/>
<feature type="domain" description="Apple" evidence="3">
    <location>
        <begin position="664"/>
        <end position="749"/>
    </location>
</feature>
<feature type="compositionally biased region" description="Polar residues" evidence="1">
    <location>
        <begin position="242"/>
        <end position="256"/>
    </location>
</feature>
<keyword evidence="2" id="KW-0732">Signal</keyword>
<accession>A0A9P5L566</accession>